<accession>A0ABY1NN23</accession>
<evidence type="ECO:0008006" key="4">
    <source>
        <dbReference type="Google" id="ProtNLM"/>
    </source>
</evidence>
<proteinExistence type="predicted"/>
<name>A0ABY1NN23_9BACT</name>
<keyword evidence="1" id="KW-0472">Membrane</keyword>
<evidence type="ECO:0000256" key="1">
    <source>
        <dbReference type="SAM" id="Phobius"/>
    </source>
</evidence>
<gene>
    <name evidence="2" type="ORF">SAMN06265339_1240</name>
</gene>
<protein>
    <recommendedName>
        <fullName evidence="4">General secretion pathway protein GspM</fullName>
    </recommendedName>
</protein>
<dbReference type="Proteomes" id="UP001157911">
    <property type="component" value="Unassembled WGS sequence"/>
</dbReference>
<reference evidence="2 3" key="1">
    <citation type="submission" date="2017-05" db="EMBL/GenBank/DDBJ databases">
        <authorList>
            <person name="Varghese N."/>
            <person name="Submissions S."/>
        </authorList>
    </citation>
    <scope>NUCLEOTIDE SEQUENCE [LARGE SCALE GENOMIC DNA]</scope>
    <source>
        <strain evidence="2 3">DSM 15522</strain>
    </source>
</reference>
<keyword evidence="1" id="KW-1133">Transmembrane helix</keyword>
<comment type="caution">
    <text evidence="2">The sequence shown here is derived from an EMBL/GenBank/DDBJ whole genome shotgun (WGS) entry which is preliminary data.</text>
</comment>
<keyword evidence="3" id="KW-1185">Reference proteome</keyword>
<feature type="transmembrane region" description="Helical" evidence="1">
    <location>
        <begin position="23"/>
        <end position="46"/>
    </location>
</feature>
<evidence type="ECO:0000313" key="3">
    <source>
        <dbReference type="Proteomes" id="UP001157911"/>
    </source>
</evidence>
<keyword evidence="1" id="KW-0812">Transmembrane</keyword>
<organism evidence="2 3">
    <name type="scientific">Desulfurobacterium pacificum</name>
    <dbReference type="NCBI Taxonomy" id="240166"/>
    <lineage>
        <taxon>Bacteria</taxon>
        <taxon>Pseudomonadati</taxon>
        <taxon>Aquificota</taxon>
        <taxon>Aquificia</taxon>
        <taxon>Desulfurobacteriales</taxon>
        <taxon>Desulfurobacteriaceae</taxon>
        <taxon>Desulfurobacterium</taxon>
    </lineage>
</organism>
<dbReference type="RefSeq" id="WP_283400699.1">
    <property type="nucleotide sequence ID" value="NZ_FXUB01000003.1"/>
</dbReference>
<evidence type="ECO:0000313" key="2">
    <source>
        <dbReference type="EMBL" id="SMP14013.1"/>
    </source>
</evidence>
<dbReference type="EMBL" id="FXUB01000003">
    <property type="protein sequence ID" value="SMP14013.1"/>
    <property type="molecule type" value="Genomic_DNA"/>
</dbReference>
<sequence>MKLDGLKFWLDEYLSNLDERQRLLILIAVPFAAVLLLFFLIDYPIVSAKSSCENKQLAFKRKVEKVKKSILEYETLKNLLTPVEIKAKAASQVDPSVFLKRKFEKLGVKVKNVKVADSNSWDGFSKLTLTVSFAESPLNSVARAIFEAENSRYYVKDSSIEISDEDGNGLVSGKVSFNFYRSKE</sequence>